<dbReference type="Proteomes" id="UP000283077">
    <property type="component" value="Unassembled WGS sequence"/>
</dbReference>
<keyword evidence="16" id="KW-1185">Reference proteome</keyword>
<evidence type="ECO:0000256" key="3">
    <source>
        <dbReference type="ARBA" id="ARBA00021495"/>
    </source>
</evidence>
<dbReference type="PROSITE" id="PS50851">
    <property type="entry name" value="CHEW"/>
    <property type="match status" value="1"/>
</dbReference>
<dbReference type="OrthoDB" id="9803176at2"/>
<dbReference type="Pfam" id="PF01584">
    <property type="entry name" value="CheW"/>
    <property type="match status" value="1"/>
</dbReference>
<name>A0A437QF34_9GAMM</name>
<dbReference type="InterPro" id="IPR008207">
    <property type="entry name" value="Sig_transdc_His_kin_Hpt_dom"/>
</dbReference>
<keyword evidence="7" id="KW-0902">Two-component regulatory system</keyword>
<dbReference type="InterPro" id="IPR002545">
    <property type="entry name" value="CheW-lke_dom"/>
</dbReference>
<dbReference type="Gene3D" id="1.20.120.160">
    <property type="entry name" value="HPT domain"/>
    <property type="match status" value="1"/>
</dbReference>
<evidence type="ECO:0000313" key="15">
    <source>
        <dbReference type="EMBL" id="RVU33136.1"/>
    </source>
</evidence>
<keyword evidence="6 15" id="KW-0418">Kinase</keyword>
<dbReference type="PROSITE" id="PS50894">
    <property type="entry name" value="HPT"/>
    <property type="match status" value="1"/>
</dbReference>
<comment type="function">
    <text evidence="8">Involved in the transmission of sensory signals from the chemoreceptors to the flagellar motors. CheA is autophosphorylated; it can transfer its phosphate group to either CheB or CheY.</text>
</comment>
<evidence type="ECO:0000256" key="1">
    <source>
        <dbReference type="ARBA" id="ARBA00000085"/>
    </source>
</evidence>
<dbReference type="SMART" id="SM00260">
    <property type="entry name" value="CheW"/>
    <property type="match status" value="1"/>
</dbReference>
<protein>
    <recommendedName>
        <fullName evidence="3">Chemotaxis protein CheA</fullName>
        <ecNumber evidence="2">2.7.13.3</ecNumber>
    </recommendedName>
</protein>
<dbReference type="EC" id="2.7.13.3" evidence="2"/>
<dbReference type="InterPro" id="IPR036890">
    <property type="entry name" value="HATPase_C_sf"/>
</dbReference>
<dbReference type="PROSITE" id="PS50109">
    <property type="entry name" value="HIS_KIN"/>
    <property type="match status" value="1"/>
</dbReference>
<dbReference type="SMART" id="SM00073">
    <property type="entry name" value="HPT"/>
    <property type="match status" value="1"/>
</dbReference>
<dbReference type="Gene3D" id="3.30.565.10">
    <property type="entry name" value="Histidine kinase-like ATPase, C-terminal domain"/>
    <property type="match status" value="1"/>
</dbReference>
<sequence length="772" mass="84820">MDHQALQQMLLLSFRQEADERLQLLADQLASRAANNADPVQVENLFREVHSLKGAARAVGQRDTEQLCHHWESLLAAARRTPALLHDHNIELCRQALHLLRLLCNSQPVPVAQRLQMQADLDVAATGQDWQQSRSAAAFTQAAFNQDTPFNQDATFTENMPFAPVALAAADSGRIRVSNQHLTSLLLLTETLQQLHLETAEQQRQLKQLVQDSAVLCKLQQQTRLYERQLRLLLEPLSATQQEPLHKMLQYLEASGSGLDQLWHGSQRLQRHAARLSAGLAQLSENMHSEMQAVLLVEGQTLFSGLAAMSQDLAQQTGKQVQFSATDQQLQLDKRIVDELKPVLQHLIRNAVDHGIETPEQRQFAGKAAFGQLTLSLSQSASDKFELKLTDDGRGIDLPGLKQRALAAGLGTAEQLDTLSDEEALQLVFQSGLSTSAMLTEISGRGLGMAIVQDIVERLAGQLSLQSVPGQGLTISMLLPSSVSTFRALLVRCNDRTLALPLFAVESCLRLDSSAVQYTQNRATLLVEARVLALWRLADILQLPPAAASASPSTSQSSPTAPTADQQHVVLMKVRGESFALLIDELLGDQDITVKSLGPQLKKAPCVFGATLLGDGQLIPILDPLPLYQKARQLQSGAPAAEEPVRQQIRILVADDSFTSRALLKSILETAGYAVTTANDGQEAWDLLQQQHIEVLVSDVEMPKLDGFHLTLKIRHHPKLENLPIILVTALHSAEDRQRGLDVGANAYLVKSGFEQESLLDSIRRLVYTLHP</sequence>
<gene>
    <name evidence="15" type="ORF">EOE67_18025</name>
</gene>
<evidence type="ECO:0000259" key="14">
    <source>
        <dbReference type="PROSITE" id="PS50894"/>
    </source>
</evidence>
<dbReference type="PANTHER" id="PTHR43395">
    <property type="entry name" value="SENSOR HISTIDINE KINASE CHEA"/>
    <property type="match status" value="1"/>
</dbReference>
<evidence type="ECO:0000256" key="7">
    <source>
        <dbReference type="ARBA" id="ARBA00023012"/>
    </source>
</evidence>
<evidence type="ECO:0000256" key="2">
    <source>
        <dbReference type="ARBA" id="ARBA00012438"/>
    </source>
</evidence>
<dbReference type="InterPro" id="IPR011006">
    <property type="entry name" value="CheY-like_superfamily"/>
</dbReference>
<dbReference type="InterPro" id="IPR004358">
    <property type="entry name" value="Sig_transdc_His_kin-like_C"/>
</dbReference>
<dbReference type="SUPFAM" id="SSF52172">
    <property type="entry name" value="CheY-like"/>
    <property type="match status" value="1"/>
</dbReference>
<dbReference type="EMBL" id="SACS01000026">
    <property type="protein sequence ID" value="RVU33136.1"/>
    <property type="molecule type" value="Genomic_DNA"/>
</dbReference>
<accession>A0A437QF34</accession>
<organism evidence="15 16">
    <name type="scientific">Rheinheimera riviphila</name>
    <dbReference type="NCBI Taxonomy" id="1834037"/>
    <lineage>
        <taxon>Bacteria</taxon>
        <taxon>Pseudomonadati</taxon>
        <taxon>Pseudomonadota</taxon>
        <taxon>Gammaproteobacteria</taxon>
        <taxon>Chromatiales</taxon>
        <taxon>Chromatiaceae</taxon>
        <taxon>Rheinheimera</taxon>
    </lineage>
</organism>
<evidence type="ECO:0000259" key="12">
    <source>
        <dbReference type="PROSITE" id="PS50110"/>
    </source>
</evidence>
<dbReference type="SMART" id="SM00448">
    <property type="entry name" value="REC"/>
    <property type="match status" value="1"/>
</dbReference>
<keyword evidence="4 10" id="KW-0597">Phosphoprotein</keyword>
<dbReference type="RefSeq" id="WP_127700723.1">
    <property type="nucleotide sequence ID" value="NZ_SACS01000026.1"/>
</dbReference>
<comment type="caution">
    <text evidence="15">The sequence shown here is derived from an EMBL/GenBank/DDBJ whole genome shotgun (WGS) entry which is preliminary data.</text>
</comment>
<evidence type="ECO:0000256" key="4">
    <source>
        <dbReference type="ARBA" id="ARBA00022553"/>
    </source>
</evidence>
<feature type="domain" description="Histidine kinase" evidence="11">
    <location>
        <begin position="344"/>
        <end position="483"/>
    </location>
</feature>
<dbReference type="Gene3D" id="3.40.50.2300">
    <property type="match status" value="1"/>
</dbReference>
<dbReference type="InterPro" id="IPR003594">
    <property type="entry name" value="HATPase_dom"/>
</dbReference>
<evidence type="ECO:0000256" key="9">
    <source>
        <dbReference type="PROSITE-ProRule" id="PRU00110"/>
    </source>
</evidence>
<dbReference type="PRINTS" id="PR00344">
    <property type="entry name" value="BCTRLSENSOR"/>
</dbReference>
<feature type="domain" description="HPt" evidence="14">
    <location>
        <begin position="3"/>
        <end position="107"/>
    </location>
</feature>
<keyword evidence="5" id="KW-0808">Transferase</keyword>
<dbReference type="SUPFAM" id="SSF55874">
    <property type="entry name" value="ATPase domain of HSP90 chaperone/DNA topoisomerase II/histidine kinase"/>
    <property type="match status" value="1"/>
</dbReference>
<dbReference type="GO" id="GO:0000155">
    <property type="term" value="F:phosphorelay sensor kinase activity"/>
    <property type="evidence" value="ECO:0007669"/>
    <property type="project" value="UniProtKB-ARBA"/>
</dbReference>
<dbReference type="InterPro" id="IPR051315">
    <property type="entry name" value="Bact_Chemotaxis_CheA"/>
</dbReference>
<comment type="catalytic activity">
    <reaction evidence="1">
        <text>ATP + protein L-histidine = ADP + protein N-phospho-L-histidine.</text>
        <dbReference type="EC" id="2.7.13.3"/>
    </reaction>
</comment>
<evidence type="ECO:0000256" key="10">
    <source>
        <dbReference type="PROSITE-ProRule" id="PRU00169"/>
    </source>
</evidence>
<dbReference type="InterPro" id="IPR001789">
    <property type="entry name" value="Sig_transdc_resp-reg_receiver"/>
</dbReference>
<dbReference type="PROSITE" id="PS50110">
    <property type="entry name" value="RESPONSE_REGULATORY"/>
    <property type="match status" value="1"/>
</dbReference>
<evidence type="ECO:0000256" key="6">
    <source>
        <dbReference type="ARBA" id="ARBA00022777"/>
    </source>
</evidence>
<proteinExistence type="predicted"/>
<dbReference type="Pfam" id="PF00072">
    <property type="entry name" value="Response_reg"/>
    <property type="match status" value="1"/>
</dbReference>
<dbReference type="CDD" id="cd00088">
    <property type="entry name" value="HPT"/>
    <property type="match status" value="1"/>
</dbReference>
<feature type="modified residue" description="Phosphohistidine" evidence="9">
    <location>
        <position position="50"/>
    </location>
</feature>
<dbReference type="Pfam" id="PF02518">
    <property type="entry name" value="HATPase_c"/>
    <property type="match status" value="1"/>
</dbReference>
<feature type="domain" description="CheW-like" evidence="13">
    <location>
        <begin position="485"/>
        <end position="633"/>
    </location>
</feature>
<feature type="domain" description="Response regulatory" evidence="12">
    <location>
        <begin position="650"/>
        <end position="766"/>
    </location>
</feature>
<dbReference type="InterPro" id="IPR036061">
    <property type="entry name" value="CheW-like_dom_sf"/>
</dbReference>
<feature type="modified residue" description="4-aspartylphosphate" evidence="10">
    <location>
        <position position="699"/>
    </location>
</feature>
<reference evidence="15 16" key="1">
    <citation type="submission" date="2019-01" db="EMBL/GenBank/DDBJ databases">
        <authorList>
            <person name="Chen W.-M."/>
        </authorList>
    </citation>
    <scope>NUCLEOTIDE SEQUENCE [LARGE SCALE GENOMIC DNA]</scope>
    <source>
        <strain evidence="15 16">KYPC3</strain>
    </source>
</reference>
<dbReference type="SUPFAM" id="SSF50341">
    <property type="entry name" value="CheW-like"/>
    <property type="match status" value="1"/>
</dbReference>
<dbReference type="AlphaFoldDB" id="A0A437QF34"/>
<evidence type="ECO:0000256" key="5">
    <source>
        <dbReference type="ARBA" id="ARBA00022679"/>
    </source>
</evidence>
<dbReference type="PANTHER" id="PTHR43395:SF1">
    <property type="entry name" value="CHEMOTAXIS PROTEIN CHEA"/>
    <property type="match status" value="1"/>
</dbReference>
<evidence type="ECO:0000256" key="8">
    <source>
        <dbReference type="ARBA" id="ARBA00035100"/>
    </source>
</evidence>
<dbReference type="InterPro" id="IPR005467">
    <property type="entry name" value="His_kinase_dom"/>
</dbReference>
<dbReference type="SUPFAM" id="SSF47226">
    <property type="entry name" value="Histidine-containing phosphotransfer domain, HPT domain"/>
    <property type="match status" value="1"/>
</dbReference>
<dbReference type="Pfam" id="PF01627">
    <property type="entry name" value="Hpt"/>
    <property type="match status" value="1"/>
</dbReference>
<dbReference type="Gene3D" id="2.30.30.40">
    <property type="entry name" value="SH3 Domains"/>
    <property type="match status" value="1"/>
</dbReference>
<evidence type="ECO:0000313" key="16">
    <source>
        <dbReference type="Proteomes" id="UP000283077"/>
    </source>
</evidence>
<evidence type="ECO:0000259" key="11">
    <source>
        <dbReference type="PROSITE" id="PS50109"/>
    </source>
</evidence>
<dbReference type="GO" id="GO:0006935">
    <property type="term" value="P:chemotaxis"/>
    <property type="evidence" value="ECO:0007669"/>
    <property type="project" value="InterPro"/>
</dbReference>
<dbReference type="FunFam" id="3.30.565.10:FF:000016">
    <property type="entry name" value="Chemotaxis protein CheA, putative"/>
    <property type="match status" value="1"/>
</dbReference>
<dbReference type="InterPro" id="IPR036641">
    <property type="entry name" value="HPT_dom_sf"/>
</dbReference>
<dbReference type="SMART" id="SM00387">
    <property type="entry name" value="HATPase_c"/>
    <property type="match status" value="1"/>
</dbReference>
<evidence type="ECO:0000259" key="13">
    <source>
        <dbReference type="PROSITE" id="PS50851"/>
    </source>
</evidence>